<comment type="similarity">
    <text evidence="1">Belongs to the peptidase M1 family.</text>
</comment>
<dbReference type="GO" id="GO:0006508">
    <property type="term" value="P:proteolysis"/>
    <property type="evidence" value="ECO:0007669"/>
    <property type="project" value="TreeGrafter"/>
</dbReference>
<dbReference type="GO" id="GO:0042277">
    <property type="term" value="F:peptide binding"/>
    <property type="evidence" value="ECO:0007669"/>
    <property type="project" value="TreeGrafter"/>
</dbReference>
<feature type="non-terminal residue" evidence="3">
    <location>
        <position position="80"/>
    </location>
</feature>
<keyword evidence="4" id="KW-1185">Reference proteome</keyword>
<dbReference type="PANTHER" id="PTHR11533">
    <property type="entry name" value="PROTEASE M1 ZINC METALLOPROTEASE"/>
    <property type="match status" value="1"/>
</dbReference>
<dbReference type="EMBL" id="GL438217">
    <property type="protein sequence ID" value="EFN69402.1"/>
    <property type="molecule type" value="Genomic_DNA"/>
</dbReference>
<dbReference type="InterPro" id="IPR050344">
    <property type="entry name" value="Peptidase_M1_aminopeptidases"/>
</dbReference>
<dbReference type="OMA" id="RINYDIE"/>
<dbReference type="Pfam" id="PF11838">
    <property type="entry name" value="ERAP1_C"/>
    <property type="match status" value="1"/>
</dbReference>
<dbReference type="AlphaFoldDB" id="E2AAY7"/>
<gene>
    <name evidence="3" type="ORF">EAG_11863</name>
</gene>
<accession>E2AAY7</accession>
<sequence length="80" mass="9770">YRINYDIENWRRIASYLNSENYMNIHVLNRAQIIDDAFHLMVTGQLNSTVFWNITNYLLREKNYVAWYPMFKALEYLSNI</sequence>
<dbReference type="PANTHER" id="PTHR11533:SF301">
    <property type="entry name" value="AMINOPEPTIDASE"/>
    <property type="match status" value="1"/>
</dbReference>
<evidence type="ECO:0000259" key="2">
    <source>
        <dbReference type="Pfam" id="PF11838"/>
    </source>
</evidence>
<dbReference type="GO" id="GO:0070006">
    <property type="term" value="F:metalloaminopeptidase activity"/>
    <property type="evidence" value="ECO:0007669"/>
    <property type="project" value="TreeGrafter"/>
</dbReference>
<feature type="non-terminal residue" evidence="3">
    <location>
        <position position="1"/>
    </location>
</feature>
<protein>
    <submittedName>
        <fullName evidence="3">Aminopeptidase N</fullName>
    </submittedName>
</protein>
<keyword evidence="3" id="KW-0378">Hydrolase</keyword>
<dbReference type="InterPro" id="IPR024571">
    <property type="entry name" value="ERAP1-like_C_dom"/>
</dbReference>
<keyword evidence="3" id="KW-0031">Aminopeptidase</keyword>
<dbReference type="InParanoid" id="E2AAY7"/>
<organism evidence="4">
    <name type="scientific">Camponotus floridanus</name>
    <name type="common">Florida carpenter ant</name>
    <dbReference type="NCBI Taxonomy" id="104421"/>
    <lineage>
        <taxon>Eukaryota</taxon>
        <taxon>Metazoa</taxon>
        <taxon>Ecdysozoa</taxon>
        <taxon>Arthropoda</taxon>
        <taxon>Hexapoda</taxon>
        <taxon>Insecta</taxon>
        <taxon>Pterygota</taxon>
        <taxon>Neoptera</taxon>
        <taxon>Endopterygota</taxon>
        <taxon>Hymenoptera</taxon>
        <taxon>Apocrita</taxon>
        <taxon>Aculeata</taxon>
        <taxon>Formicoidea</taxon>
        <taxon>Formicidae</taxon>
        <taxon>Formicinae</taxon>
        <taxon>Camponotus</taxon>
    </lineage>
</organism>
<evidence type="ECO:0000256" key="1">
    <source>
        <dbReference type="ARBA" id="ARBA00010136"/>
    </source>
</evidence>
<proteinExistence type="inferred from homology"/>
<feature type="domain" description="ERAP1-like C-terminal" evidence="2">
    <location>
        <begin position="1"/>
        <end position="79"/>
    </location>
</feature>
<dbReference type="GO" id="GO:0043171">
    <property type="term" value="P:peptide catabolic process"/>
    <property type="evidence" value="ECO:0007669"/>
    <property type="project" value="TreeGrafter"/>
</dbReference>
<dbReference type="GO" id="GO:0016020">
    <property type="term" value="C:membrane"/>
    <property type="evidence" value="ECO:0007669"/>
    <property type="project" value="TreeGrafter"/>
</dbReference>
<dbReference type="GO" id="GO:0005737">
    <property type="term" value="C:cytoplasm"/>
    <property type="evidence" value="ECO:0007669"/>
    <property type="project" value="TreeGrafter"/>
</dbReference>
<keyword evidence="3" id="KW-0645">Protease</keyword>
<dbReference type="Proteomes" id="UP000000311">
    <property type="component" value="Unassembled WGS sequence"/>
</dbReference>
<evidence type="ECO:0000313" key="4">
    <source>
        <dbReference type="Proteomes" id="UP000000311"/>
    </source>
</evidence>
<reference evidence="3 4" key="1">
    <citation type="journal article" date="2010" name="Science">
        <title>Genomic comparison of the ants Camponotus floridanus and Harpegnathos saltator.</title>
        <authorList>
            <person name="Bonasio R."/>
            <person name="Zhang G."/>
            <person name="Ye C."/>
            <person name="Mutti N.S."/>
            <person name="Fang X."/>
            <person name="Qin N."/>
            <person name="Donahue G."/>
            <person name="Yang P."/>
            <person name="Li Q."/>
            <person name="Li C."/>
            <person name="Zhang P."/>
            <person name="Huang Z."/>
            <person name="Berger S.L."/>
            <person name="Reinberg D."/>
            <person name="Wang J."/>
            <person name="Liebig J."/>
        </authorList>
    </citation>
    <scope>NUCLEOTIDE SEQUENCE [LARGE SCALE GENOMIC DNA]</scope>
    <source>
        <strain evidence="4">C129</strain>
    </source>
</reference>
<dbReference type="GO" id="GO:0008270">
    <property type="term" value="F:zinc ion binding"/>
    <property type="evidence" value="ECO:0007669"/>
    <property type="project" value="TreeGrafter"/>
</dbReference>
<dbReference type="Gene3D" id="1.25.50.20">
    <property type="match status" value="1"/>
</dbReference>
<dbReference type="GO" id="GO:0005615">
    <property type="term" value="C:extracellular space"/>
    <property type="evidence" value="ECO:0007669"/>
    <property type="project" value="TreeGrafter"/>
</dbReference>
<evidence type="ECO:0000313" key="3">
    <source>
        <dbReference type="EMBL" id="EFN69402.1"/>
    </source>
</evidence>
<name>E2AAY7_CAMFO</name>